<comment type="caution">
    <text evidence="2">The sequence shown here is derived from an EMBL/GenBank/DDBJ whole genome shotgun (WGS) entry which is preliminary data.</text>
</comment>
<feature type="region of interest" description="Disordered" evidence="1">
    <location>
        <begin position="362"/>
        <end position="395"/>
    </location>
</feature>
<dbReference type="AlphaFoldDB" id="A0A3R7PIF2"/>
<name>A0A3R7PIF2_PENVA</name>
<evidence type="ECO:0000256" key="1">
    <source>
        <dbReference type="SAM" id="MobiDB-lite"/>
    </source>
</evidence>
<sequence>MEGKCRASSGGREPAEKGRASRKGCAGQEEGRGGIGVQRGRPDEEGGGLGPRRNVQAVEEGRHFLLLLRMSKNEEGCNRVPALHVRALVATRSPLSTVAFPPLVRPSPVRGPFHSYGRGSQAGRRPLSHSVGRSHAVRVRVRSSWPFPLGRAGFSPSAFPLGGRLHCRPFPLVAATRRRLFPTLGLSHSSPLSDVGLPNSWTALQVGLFPNSCRSPPVGLSQLVAALPVGLSHSSPLSTSVLSNSSAFPRRRSRRRAFPLAPALDVGLSTRGQLDVGLIPRAALWTSGLFPTRAPLSARQPFPTRSPASRSAFPLVGRLDVGLCPLVTGSPRRPSHSSAALGRTQTCSHSVALLNVGLSHSSRASRRRPFPTPCRSPRPRAFPTRGRSQRRAPFHWSPGSSDVAFSHLSGPLRRRPFPLVAALRTSAFLTRRRLSTVGISSRRRPFPLVAAPDVSLSHSSPLSNRLFSPLVAALNVGLSHSSPLSTSAFPTLSPLSTSAFPTRRRSQRRPLAHSSPF</sequence>
<dbReference type="Proteomes" id="UP000283509">
    <property type="component" value="Unassembled WGS sequence"/>
</dbReference>
<keyword evidence="3" id="KW-1185">Reference proteome</keyword>
<evidence type="ECO:0000313" key="3">
    <source>
        <dbReference type="Proteomes" id="UP000283509"/>
    </source>
</evidence>
<accession>A0A3R7PIF2</accession>
<reference evidence="2 3" key="1">
    <citation type="submission" date="2018-04" db="EMBL/GenBank/DDBJ databases">
        <authorList>
            <person name="Zhang X."/>
            <person name="Yuan J."/>
            <person name="Li F."/>
            <person name="Xiang J."/>
        </authorList>
    </citation>
    <scope>NUCLEOTIDE SEQUENCE [LARGE SCALE GENOMIC DNA]</scope>
    <source>
        <tissue evidence="2">Muscle</tissue>
    </source>
</reference>
<protein>
    <submittedName>
        <fullName evidence="2">Uncharacterized protein</fullName>
    </submittedName>
</protein>
<feature type="compositionally biased region" description="Basic residues" evidence="1">
    <location>
        <begin position="502"/>
        <end position="511"/>
    </location>
</feature>
<reference evidence="2 3" key="2">
    <citation type="submission" date="2019-01" db="EMBL/GenBank/DDBJ databases">
        <title>The decoding of complex shrimp genome reveals the adaptation for benthos swimmer, frequently molting mechanism and breeding impact on genome.</title>
        <authorList>
            <person name="Sun Y."/>
            <person name="Gao Y."/>
            <person name="Yu Y."/>
        </authorList>
    </citation>
    <scope>NUCLEOTIDE SEQUENCE [LARGE SCALE GENOMIC DNA]</scope>
    <source>
        <tissue evidence="2">Muscle</tissue>
    </source>
</reference>
<evidence type="ECO:0000313" key="2">
    <source>
        <dbReference type="EMBL" id="ROT72955.1"/>
    </source>
</evidence>
<feature type="region of interest" description="Disordered" evidence="1">
    <location>
        <begin position="1"/>
        <end position="55"/>
    </location>
</feature>
<dbReference type="EMBL" id="QCYY01002086">
    <property type="protein sequence ID" value="ROT72955.1"/>
    <property type="molecule type" value="Genomic_DNA"/>
</dbReference>
<proteinExistence type="predicted"/>
<organism evidence="2 3">
    <name type="scientific">Penaeus vannamei</name>
    <name type="common">Whiteleg shrimp</name>
    <name type="synonym">Litopenaeus vannamei</name>
    <dbReference type="NCBI Taxonomy" id="6689"/>
    <lineage>
        <taxon>Eukaryota</taxon>
        <taxon>Metazoa</taxon>
        <taxon>Ecdysozoa</taxon>
        <taxon>Arthropoda</taxon>
        <taxon>Crustacea</taxon>
        <taxon>Multicrustacea</taxon>
        <taxon>Malacostraca</taxon>
        <taxon>Eumalacostraca</taxon>
        <taxon>Eucarida</taxon>
        <taxon>Decapoda</taxon>
        <taxon>Dendrobranchiata</taxon>
        <taxon>Penaeoidea</taxon>
        <taxon>Penaeidae</taxon>
        <taxon>Penaeus</taxon>
    </lineage>
</organism>
<feature type="region of interest" description="Disordered" evidence="1">
    <location>
        <begin position="496"/>
        <end position="517"/>
    </location>
</feature>
<gene>
    <name evidence="2" type="ORF">C7M84_008622</name>
</gene>